<dbReference type="Pfam" id="PF00069">
    <property type="entry name" value="Pkinase"/>
    <property type="match status" value="1"/>
</dbReference>
<evidence type="ECO:0000256" key="1">
    <source>
        <dbReference type="ARBA" id="ARBA00022679"/>
    </source>
</evidence>
<organism evidence="8 9">
    <name type="scientific">Paramecium sonneborni</name>
    <dbReference type="NCBI Taxonomy" id="65129"/>
    <lineage>
        <taxon>Eukaryota</taxon>
        <taxon>Sar</taxon>
        <taxon>Alveolata</taxon>
        <taxon>Ciliophora</taxon>
        <taxon>Intramacronucleata</taxon>
        <taxon>Oligohymenophorea</taxon>
        <taxon>Peniculida</taxon>
        <taxon>Parameciidae</taxon>
        <taxon>Paramecium</taxon>
    </lineage>
</organism>
<dbReference type="PROSITE" id="PS00107">
    <property type="entry name" value="PROTEIN_KINASE_ATP"/>
    <property type="match status" value="1"/>
</dbReference>
<dbReference type="InterPro" id="IPR000719">
    <property type="entry name" value="Prot_kinase_dom"/>
</dbReference>
<keyword evidence="3" id="KW-0418">Kinase</keyword>
<dbReference type="GO" id="GO:0010506">
    <property type="term" value="P:regulation of autophagy"/>
    <property type="evidence" value="ECO:0007669"/>
    <property type="project" value="InterPro"/>
</dbReference>
<reference evidence="8" key="1">
    <citation type="submission" date="2021-01" db="EMBL/GenBank/DDBJ databases">
        <authorList>
            <consortium name="Genoscope - CEA"/>
            <person name="William W."/>
        </authorList>
    </citation>
    <scope>NUCLEOTIDE SEQUENCE</scope>
</reference>
<feature type="domain" description="Protein kinase" evidence="7">
    <location>
        <begin position="1"/>
        <end position="256"/>
    </location>
</feature>
<keyword evidence="4 5" id="KW-0067">ATP-binding</keyword>
<accession>A0A8S1R447</accession>
<keyword evidence="2 5" id="KW-0547">Nucleotide-binding</keyword>
<dbReference type="EMBL" id="CAJJDN010000132">
    <property type="protein sequence ID" value="CAD8121380.1"/>
    <property type="molecule type" value="Genomic_DNA"/>
</dbReference>
<dbReference type="Proteomes" id="UP000692954">
    <property type="component" value="Unassembled WGS sequence"/>
</dbReference>
<dbReference type="GO" id="GO:0005776">
    <property type="term" value="C:autophagosome"/>
    <property type="evidence" value="ECO:0007669"/>
    <property type="project" value="TreeGrafter"/>
</dbReference>
<sequence>MLGQGQFASVFGGYILSNQNQQIAIKIIKTKQDEKNKQSYHQKMKNIKREGENQQKLQSENIVKMIAFIQYQENFYFILEFCEGKSLKDKLDINNLSQKEILMIFKQILNGYKELIKNQIIHRDLKPENILFSKGIAKIADFGFSKILDDLYEVGVHTNLGTPFYSAPEISSGKYSAQADIWSLGIILYEMIYGKIPFNISKQCDLQQEKESPIIYPDQKKVSSDVIMLMKRMLVVDPEKRISWNELFKDYLSQMIVYPQSETILINYTFEKDKKVQNIFNYFIYISDILQFIRYLMRDVYSLNSIVQFSKSQYFHYTLITVKYMLNEINFYLRILKGQNLMSILMLPSDFNLFKQSNKFEKVLRNFQSNEKNLQSFYTQIKRRYDEYLQSSKKREKQQLELYEQGFLQNENDQKFFEVFNQIYLKIIHHIRSKFNQIQVKVEVKDNLFRTLIKLLNCLQPLGFTHKKLESFQLIQKLHSSLNLEKEFVQLYAKILRSEK</sequence>
<dbReference type="PANTHER" id="PTHR24348:SF22">
    <property type="entry name" value="NON-SPECIFIC SERINE_THREONINE PROTEIN KINASE"/>
    <property type="match status" value="1"/>
</dbReference>
<name>A0A8S1R447_9CILI</name>
<gene>
    <name evidence="8" type="ORF">PSON_ATCC_30995.1.T1320031</name>
</gene>
<dbReference type="InterPro" id="IPR008271">
    <property type="entry name" value="Ser/Thr_kinase_AS"/>
</dbReference>
<protein>
    <recommendedName>
        <fullName evidence="7">Protein kinase domain-containing protein</fullName>
    </recommendedName>
</protein>
<dbReference type="PANTHER" id="PTHR24348">
    <property type="entry name" value="SERINE/THREONINE-PROTEIN KINASE UNC-51-RELATED"/>
    <property type="match status" value="1"/>
</dbReference>
<dbReference type="AlphaFoldDB" id="A0A8S1R447"/>
<comment type="similarity">
    <text evidence="6">Belongs to the protein kinase superfamily.</text>
</comment>
<dbReference type="SMART" id="SM00220">
    <property type="entry name" value="S_TKc"/>
    <property type="match status" value="1"/>
</dbReference>
<dbReference type="GO" id="GO:0004674">
    <property type="term" value="F:protein serine/threonine kinase activity"/>
    <property type="evidence" value="ECO:0007669"/>
    <property type="project" value="UniProtKB-KW"/>
</dbReference>
<keyword evidence="9" id="KW-1185">Reference proteome</keyword>
<comment type="caution">
    <text evidence="8">The sequence shown here is derived from an EMBL/GenBank/DDBJ whole genome shotgun (WGS) entry which is preliminary data.</text>
</comment>
<dbReference type="GO" id="GO:0000045">
    <property type="term" value="P:autophagosome assembly"/>
    <property type="evidence" value="ECO:0007669"/>
    <property type="project" value="TreeGrafter"/>
</dbReference>
<evidence type="ECO:0000256" key="4">
    <source>
        <dbReference type="ARBA" id="ARBA00022840"/>
    </source>
</evidence>
<dbReference type="PROSITE" id="PS00108">
    <property type="entry name" value="PROTEIN_KINASE_ST"/>
    <property type="match status" value="1"/>
</dbReference>
<evidence type="ECO:0000313" key="8">
    <source>
        <dbReference type="EMBL" id="CAD8121380.1"/>
    </source>
</evidence>
<evidence type="ECO:0000256" key="6">
    <source>
        <dbReference type="RuleBase" id="RU000304"/>
    </source>
</evidence>
<evidence type="ECO:0000256" key="3">
    <source>
        <dbReference type="ARBA" id="ARBA00022777"/>
    </source>
</evidence>
<keyword evidence="1" id="KW-0808">Transferase</keyword>
<proteinExistence type="inferred from homology"/>
<dbReference type="GO" id="GO:0000407">
    <property type="term" value="C:phagophore assembly site"/>
    <property type="evidence" value="ECO:0007669"/>
    <property type="project" value="TreeGrafter"/>
</dbReference>
<dbReference type="GO" id="GO:0005524">
    <property type="term" value="F:ATP binding"/>
    <property type="evidence" value="ECO:0007669"/>
    <property type="project" value="UniProtKB-UniRule"/>
</dbReference>
<dbReference type="PROSITE" id="PS50011">
    <property type="entry name" value="PROTEIN_KINASE_DOM"/>
    <property type="match status" value="1"/>
</dbReference>
<dbReference type="GO" id="GO:0005829">
    <property type="term" value="C:cytosol"/>
    <property type="evidence" value="ECO:0007669"/>
    <property type="project" value="TreeGrafter"/>
</dbReference>
<dbReference type="GO" id="GO:0016020">
    <property type="term" value="C:membrane"/>
    <property type="evidence" value="ECO:0007669"/>
    <property type="project" value="TreeGrafter"/>
</dbReference>
<keyword evidence="6" id="KW-0723">Serine/threonine-protein kinase</keyword>
<evidence type="ECO:0000256" key="5">
    <source>
        <dbReference type="PROSITE-ProRule" id="PRU10141"/>
    </source>
</evidence>
<dbReference type="OrthoDB" id="4062651at2759"/>
<evidence type="ECO:0000259" key="7">
    <source>
        <dbReference type="PROSITE" id="PS50011"/>
    </source>
</evidence>
<dbReference type="InterPro" id="IPR017441">
    <property type="entry name" value="Protein_kinase_ATP_BS"/>
</dbReference>
<evidence type="ECO:0000256" key="2">
    <source>
        <dbReference type="ARBA" id="ARBA00022741"/>
    </source>
</evidence>
<feature type="binding site" evidence="5">
    <location>
        <position position="26"/>
    </location>
    <ligand>
        <name>ATP</name>
        <dbReference type="ChEBI" id="CHEBI:30616"/>
    </ligand>
</feature>
<evidence type="ECO:0000313" key="9">
    <source>
        <dbReference type="Proteomes" id="UP000692954"/>
    </source>
</evidence>
<dbReference type="InterPro" id="IPR045269">
    <property type="entry name" value="Atg1-like"/>
</dbReference>